<proteinExistence type="predicted"/>
<reference evidence="1 2" key="1">
    <citation type="submission" date="2020-04" db="EMBL/GenBank/DDBJ databases">
        <title>Knoellia sp. isolate from air conditioner.</title>
        <authorList>
            <person name="Chea S."/>
            <person name="Kim D.-U."/>
        </authorList>
    </citation>
    <scope>NUCLEOTIDE SEQUENCE [LARGE SCALE GENOMIC DNA]</scope>
    <source>
        <strain evidence="1 2">DB2414S</strain>
    </source>
</reference>
<sequence length="218" mass="24170">MLGSVAKLAAARDVVRWRGPDDAWLDHAVLDDADLGWMAPARRLTLWAVMVPDGWLARLPRLEWLDVRGGSRESADCVRGCDGLLYLCLNQIRGLTDLSAVAEVRSLELLSLYGLPRVHDLPDLRNLTRLARIELGSMKGLSSIAPALAAPALEELQLQNRVELAPDDPELIRTHPTLSAFGWFAEDVPLKVWQPVVAHVGKPQVRSLHPQEWFAGRS</sequence>
<dbReference type="Gene3D" id="3.80.10.10">
    <property type="entry name" value="Ribonuclease Inhibitor"/>
    <property type="match status" value="1"/>
</dbReference>
<gene>
    <name evidence="1" type="ORF">HJG52_11915</name>
</gene>
<organism evidence="1 2">
    <name type="scientific">Knoellia koreensis</name>
    <dbReference type="NCBI Taxonomy" id="2730921"/>
    <lineage>
        <taxon>Bacteria</taxon>
        <taxon>Bacillati</taxon>
        <taxon>Actinomycetota</taxon>
        <taxon>Actinomycetes</taxon>
        <taxon>Micrococcales</taxon>
        <taxon>Intrasporangiaceae</taxon>
        <taxon>Knoellia</taxon>
    </lineage>
</organism>
<evidence type="ECO:0000313" key="2">
    <source>
        <dbReference type="Proteomes" id="UP000588586"/>
    </source>
</evidence>
<accession>A0A849HA18</accession>
<dbReference type="InterPro" id="IPR032675">
    <property type="entry name" value="LRR_dom_sf"/>
</dbReference>
<dbReference type="EMBL" id="JABEPQ010000002">
    <property type="protein sequence ID" value="NNM46710.1"/>
    <property type="molecule type" value="Genomic_DNA"/>
</dbReference>
<name>A0A849HA18_9MICO</name>
<evidence type="ECO:0000313" key="1">
    <source>
        <dbReference type="EMBL" id="NNM46710.1"/>
    </source>
</evidence>
<keyword evidence="2" id="KW-1185">Reference proteome</keyword>
<dbReference type="SUPFAM" id="SSF52058">
    <property type="entry name" value="L domain-like"/>
    <property type="match status" value="1"/>
</dbReference>
<dbReference type="Proteomes" id="UP000588586">
    <property type="component" value="Unassembled WGS sequence"/>
</dbReference>
<protein>
    <recommendedName>
        <fullName evidence="3">Leucine-rich repeat domain-containing protein</fullName>
    </recommendedName>
</protein>
<dbReference type="AlphaFoldDB" id="A0A849HA18"/>
<comment type="caution">
    <text evidence="1">The sequence shown here is derived from an EMBL/GenBank/DDBJ whole genome shotgun (WGS) entry which is preliminary data.</text>
</comment>
<evidence type="ECO:0008006" key="3">
    <source>
        <dbReference type="Google" id="ProtNLM"/>
    </source>
</evidence>